<comment type="caution">
    <text evidence="1">The sequence shown here is derived from an EMBL/GenBank/DDBJ whole genome shotgun (WGS) entry which is preliminary data.</text>
</comment>
<name>L9XPM0_9EURY</name>
<reference evidence="1 2" key="1">
    <citation type="journal article" date="2014" name="PLoS Genet.">
        <title>Phylogenetically driven sequencing of extremely halophilic archaea reveals strategies for static and dynamic osmo-response.</title>
        <authorList>
            <person name="Becker E.A."/>
            <person name="Seitzer P.M."/>
            <person name="Tritt A."/>
            <person name="Larsen D."/>
            <person name="Krusor M."/>
            <person name="Yao A.I."/>
            <person name="Wu D."/>
            <person name="Madern D."/>
            <person name="Eisen J.A."/>
            <person name="Darling A.E."/>
            <person name="Facciotti M.T."/>
        </authorList>
    </citation>
    <scope>NUCLEOTIDE SEQUENCE [LARGE SCALE GENOMIC DNA]</scope>
    <source>
        <strain evidence="1 2">DSM 18795</strain>
    </source>
</reference>
<dbReference type="Proteomes" id="UP000011531">
    <property type="component" value="Unassembled WGS sequence"/>
</dbReference>
<proteinExistence type="predicted"/>
<dbReference type="EMBL" id="AOIA01000045">
    <property type="protein sequence ID" value="ELY63381.1"/>
    <property type="molecule type" value="Genomic_DNA"/>
</dbReference>
<evidence type="ECO:0000313" key="2">
    <source>
        <dbReference type="Proteomes" id="UP000011531"/>
    </source>
</evidence>
<dbReference type="AlphaFoldDB" id="L9XPM0"/>
<evidence type="ECO:0000313" key="1">
    <source>
        <dbReference type="EMBL" id="ELY63381.1"/>
    </source>
</evidence>
<sequence length="229" mass="25937">MKRSGRALAPAQILDLWIDVLWHSIRSFDCKGFGSFFSGWIRGDSLLPEYGFSDQIPYRYVSEEFLDKITAAELSALRLNSGNLSLMFVESNLPISWLNILDRQVRYTRSSRNFPPATPIIIFVAGLRLLDRDVRATGGYTFIISRIDRNPALFEVGLFVLTDRIAFSSFSGFALAFGAFPAGELVSICTHLVEAVGWLACEWFAEGLREIWWLWFLCGHLDFELPHAA</sequence>
<gene>
    <name evidence="1" type="ORF">C492_07065</name>
</gene>
<organism evidence="1 2">
    <name type="scientific">Natronococcus jeotgali DSM 18795</name>
    <dbReference type="NCBI Taxonomy" id="1227498"/>
    <lineage>
        <taxon>Archaea</taxon>
        <taxon>Methanobacteriati</taxon>
        <taxon>Methanobacteriota</taxon>
        <taxon>Stenosarchaea group</taxon>
        <taxon>Halobacteria</taxon>
        <taxon>Halobacteriales</taxon>
        <taxon>Natrialbaceae</taxon>
        <taxon>Natronococcus</taxon>
    </lineage>
</organism>
<keyword evidence="2" id="KW-1185">Reference proteome</keyword>
<protein>
    <submittedName>
        <fullName evidence="1">Uncharacterized protein</fullName>
    </submittedName>
</protein>
<accession>L9XPM0</accession>